<dbReference type="EMBL" id="JAASRS010000002">
    <property type="protein sequence ID" value="NIK16590.1"/>
    <property type="molecule type" value="Genomic_DNA"/>
</dbReference>
<comment type="caution">
    <text evidence="2">The sequence shown here is derived from an EMBL/GenBank/DDBJ whole genome shotgun (WGS) entry which is preliminary data.</text>
</comment>
<dbReference type="EMBL" id="JAASRS010000002">
    <property type="protein sequence ID" value="NIK16598.1"/>
    <property type="molecule type" value="Genomic_DNA"/>
</dbReference>
<evidence type="ECO:0000313" key="1">
    <source>
        <dbReference type="EMBL" id="NIK16590.1"/>
    </source>
</evidence>
<organism evidence="2 3">
    <name type="scientific">Saccharococcus thermophilus</name>
    <dbReference type="NCBI Taxonomy" id="29396"/>
    <lineage>
        <taxon>Bacteria</taxon>
        <taxon>Bacillati</taxon>
        <taxon>Bacillota</taxon>
        <taxon>Bacilli</taxon>
        <taxon>Bacillales</taxon>
        <taxon>Anoxybacillaceae</taxon>
        <taxon>Saccharococcus</taxon>
    </lineage>
</organism>
<keyword evidence="3" id="KW-1185">Reference proteome</keyword>
<accession>A0A846MLX1</accession>
<protein>
    <submittedName>
        <fullName evidence="2">Uncharacterized protein</fullName>
    </submittedName>
</protein>
<sequence length="157" mass="18041">MTISEPKVFRSKDWIPIRWISKKLRFRNGDGTNRKSLPGVKAHHGRKREDTQHCETEALCLLRAECPKQALGWSEALLRAMTSFLTRKVAGNWSRGRLGTLLSFFPRCMIPKKHPPARVRCGRCEASTAYGLLRQSFRLPDEKKNFFGYQTGLSFSE</sequence>
<evidence type="ECO:0000313" key="2">
    <source>
        <dbReference type="EMBL" id="NIK16598.1"/>
    </source>
</evidence>
<name>A0A846MLX1_9BACL</name>
<dbReference type="RefSeq" id="WP_166912479.1">
    <property type="nucleotide sequence ID" value="NZ_JAASRS010000002.1"/>
</dbReference>
<evidence type="ECO:0000313" key="3">
    <source>
        <dbReference type="Proteomes" id="UP000532769"/>
    </source>
</evidence>
<dbReference type="AlphaFoldDB" id="A0A846MLX1"/>
<proteinExistence type="predicted"/>
<dbReference type="Proteomes" id="UP000532769">
    <property type="component" value="Unassembled WGS sequence"/>
</dbReference>
<gene>
    <name evidence="1" type="ORF">BDD39_003231</name>
    <name evidence="2" type="ORF">BDD39_003239</name>
</gene>
<reference evidence="2 3" key="1">
    <citation type="submission" date="2020-03" db="EMBL/GenBank/DDBJ databases">
        <title>Genomic Encyclopedia of Archaeal and Bacterial Type Strains, Phase II (KMG-II): from individual species to whole genera.</title>
        <authorList>
            <person name="Goeker M."/>
        </authorList>
    </citation>
    <scope>NUCLEOTIDE SEQUENCE [LARGE SCALE GENOMIC DNA]</scope>
    <source>
        <strain evidence="2 3">DSM 4749</strain>
    </source>
</reference>